<dbReference type="Gene3D" id="1.25.40.290">
    <property type="entry name" value="ARM repeat domains"/>
    <property type="match status" value="1"/>
</dbReference>
<reference evidence="1 2" key="1">
    <citation type="submission" date="2021-03" db="EMBL/GenBank/DDBJ databases">
        <authorList>
            <person name="Gilmore M.S."/>
            <person name="Schwartzman J."/>
            <person name="Van Tyne D."/>
            <person name="Martin M."/>
            <person name="Earl A.M."/>
            <person name="Manson A.L."/>
            <person name="Straub T."/>
            <person name="Salamzade R."/>
            <person name="Saavedra J."/>
            <person name="Lebreton F."/>
            <person name="Prichula J."/>
            <person name="Schaufler K."/>
            <person name="Gaca A."/>
            <person name="Sgardioli B."/>
            <person name="Wagenaar J."/>
            <person name="Strong T."/>
        </authorList>
    </citation>
    <scope>NUCLEOTIDE SEQUENCE [LARGE SCALE GENOMIC DNA]</scope>
    <source>
        <strain evidence="1 2">DIV2402</strain>
    </source>
</reference>
<organism evidence="1 2">
    <name type="scientific">Candidatus Enterococcus lowellii</name>
    <dbReference type="NCBI Taxonomy" id="2230877"/>
    <lineage>
        <taxon>Bacteria</taxon>
        <taxon>Bacillati</taxon>
        <taxon>Bacillota</taxon>
        <taxon>Bacilli</taxon>
        <taxon>Lactobacillales</taxon>
        <taxon>Enterococcaceae</taxon>
        <taxon>Enterococcus</taxon>
    </lineage>
</organism>
<evidence type="ECO:0008006" key="3">
    <source>
        <dbReference type="Google" id="ProtNLM"/>
    </source>
</evidence>
<dbReference type="EMBL" id="CP147251">
    <property type="protein sequence ID" value="WYJ76839.1"/>
    <property type="molecule type" value="Genomic_DNA"/>
</dbReference>
<proteinExistence type="predicted"/>
<dbReference type="Proteomes" id="UP000664701">
    <property type="component" value="Chromosome"/>
</dbReference>
<sequence length="363" mass="41034">MADRLKDIYSTNFLIGFGNKVTRVYPGFKSAEFLTAVLDDTWEDLSVRARSKQIATQLGCFLPANYETALEILFQLTDTCSGFAYLFFPDFVTIYGQEEADWELSMLALETFTTASTSEFAIRPFLLRDSKRTMDQLMSWATHPNEHIRRLASEGCRPRLPWAEALPLFKDNPEPVLALLELLKADPSLYVRKSVANNLNDISKDHPATVLQVAADWLGSNEQTNWIIRRACRTMIKEAHPVAMQLFGYAVDETAISDAKIAPTSKILTIGENCDIHYTVTICPEQTTQLRLEYGIDFIKANGKTSRKKFLLSDKTLVGKTILAGTRTHKWANLTTRRHYPGKHAIVLLVNGIEVAWTEIELH</sequence>
<dbReference type="InterPro" id="IPR016024">
    <property type="entry name" value="ARM-type_fold"/>
</dbReference>
<protein>
    <recommendedName>
        <fullName evidence="3">DNA alkylation repair protein</fullName>
    </recommendedName>
</protein>
<accession>A0ABZ2SRQ4</accession>
<dbReference type="RefSeq" id="WP_207940972.1">
    <property type="nucleotide sequence ID" value="NZ_CP147251.1"/>
</dbReference>
<dbReference type="SUPFAM" id="SSF48371">
    <property type="entry name" value="ARM repeat"/>
    <property type="match status" value="1"/>
</dbReference>
<name>A0ABZ2SRQ4_9ENTE</name>
<reference evidence="1 2" key="2">
    <citation type="submission" date="2024-03" db="EMBL/GenBank/DDBJ databases">
        <title>The Genome Sequence of Enterococcus sp. DIV2402.</title>
        <authorList>
            <consortium name="The Broad Institute Genomics Platform"/>
            <consortium name="The Broad Institute Microbial Omics Core"/>
            <consortium name="The Broad Institute Genomic Center for Infectious Diseases"/>
            <person name="Earl A."/>
            <person name="Manson A."/>
            <person name="Gilmore M."/>
            <person name="Schwartman J."/>
            <person name="Shea T."/>
            <person name="Abouelleil A."/>
            <person name="Cao P."/>
            <person name="Chapman S."/>
            <person name="Cusick C."/>
            <person name="Young S."/>
            <person name="Neafsey D."/>
            <person name="Nusbaum C."/>
            <person name="Birren B."/>
        </authorList>
    </citation>
    <scope>NUCLEOTIDE SEQUENCE [LARGE SCALE GENOMIC DNA]</scope>
    <source>
        <strain evidence="1 2">DIV2402</strain>
    </source>
</reference>
<dbReference type="Pfam" id="PF08713">
    <property type="entry name" value="DNA_alkylation"/>
    <property type="match status" value="1"/>
</dbReference>
<gene>
    <name evidence="1" type="ORF">DOK78_001476</name>
</gene>
<evidence type="ECO:0000313" key="1">
    <source>
        <dbReference type="EMBL" id="WYJ76839.1"/>
    </source>
</evidence>
<keyword evidence="2" id="KW-1185">Reference proteome</keyword>
<evidence type="ECO:0000313" key="2">
    <source>
        <dbReference type="Proteomes" id="UP000664701"/>
    </source>
</evidence>
<dbReference type="InterPro" id="IPR014825">
    <property type="entry name" value="DNA_alkylation"/>
</dbReference>